<reference evidence="1 2" key="1">
    <citation type="submission" date="2023-01" db="EMBL/GenBank/DDBJ databases">
        <title>Novel diversity within Roseofilum (Cyanobacteria; Desertifilaceae) from marine benthic mats with descriptions of four novel species.</title>
        <authorList>
            <person name="Wang Y."/>
            <person name="Berthold D.E."/>
            <person name="Hu J."/>
            <person name="Lefler F.W."/>
            <person name="Laughinghouse H.D. IV."/>
        </authorList>
    </citation>
    <scope>NUCLEOTIDE SEQUENCE [LARGE SCALE GENOMIC DNA]</scope>
    <source>
        <strain evidence="1 2">BLCC-M114</strain>
    </source>
</reference>
<keyword evidence="2" id="KW-1185">Reference proteome</keyword>
<dbReference type="EMBL" id="JAQOSO010000004">
    <property type="protein sequence ID" value="MDJ1172794.1"/>
    <property type="molecule type" value="Genomic_DNA"/>
</dbReference>
<proteinExistence type="predicted"/>
<protein>
    <submittedName>
        <fullName evidence="1">Uncharacterized protein</fullName>
    </submittedName>
</protein>
<evidence type="ECO:0000313" key="2">
    <source>
        <dbReference type="Proteomes" id="UP001235849"/>
    </source>
</evidence>
<gene>
    <name evidence="1" type="ORF">PMG25_01665</name>
</gene>
<name>A0ABT7B0X9_9CYAN</name>
<accession>A0ABT7B0X9</accession>
<dbReference type="Proteomes" id="UP001235849">
    <property type="component" value="Unassembled WGS sequence"/>
</dbReference>
<dbReference type="RefSeq" id="WP_283765173.1">
    <property type="nucleotide sequence ID" value="NZ_JAQOSO010000004.1"/>
</dbReference>
<comment type="caution">
    <text evidence="1">The sequence shown here is derived from an EMBL/GenBank/DDBJ whole genome shotgun (WGS) entry which is preliminary data.</text>
</comment>
<evidence type="ECO:0000313" key="1">
    <source>
        <dbReference type="EMBL" id="MDJ1172794.1"/>
    </source>
</evidence>
<sequence length="57" mass="6481">MRQREWYEEDPYLLRAKRGVRHELAQSMQQSSNNPLGGDDSDGNGLAELLINLFFGG</sequence>
<organism evidence="1 2">
    <name type="scientific">Roseofilum capinflatum BLCC-M114</name>
    <dbReference type="NCBI Taxonomy" id="3022440"/>
    <lineage>
        <taxon>Bacteria</taxon>
        <taxon>Bacillati</taxon>
        <taxon>Cyanobacteriota</taxon>
        <taxon>Cyanophyceae</taxon>
        <taxon>Desertifilales</taxon>
        <taxon>Desertifilaceae</taxon>
        <taxon>Roseofilum</taxon>
        <taxon>Roseofilum capinflatum</taxon>
    </lineage>
</organism>